<sequence length="115" mass="13170">MAPGLPLPPEPVITRWGTWLNAALFYADNFVKIKEIFLLLDADSIALRSCRKSILESNILEDLAFIKVHFFMLAKVIMELKNTQLSLNESFRIIEKVIEELSLIPEEIGNKVRVK</sequence>
<protein>
    <submittedName>
        <fullName evidence="1">Uncharacterized protein</fullName>
    </submittedName>
</protein>
<dbReference type="EMBL" id="CAKOFQ010007557">
    <property type="protein sequence ID" value="CAH2003791.1"/>
    <property type="molecule type" value="Genomic_DNA"/>
</dbReference>
<gene>
    <name evidence="1" type="ORF">ACAOBT_LOCUS27622</name>
</gene>
<evidence type="ECO:0000313" key="2">
    <source>
        <dbReference type="Proteomes" id="UP001152888"/>
    </source>
</evidence>
<dbReference type="Proteomes" id="UP001152888">
    <property type="component" value="Unassembled WGS sequence"/>
</dbReference>
<dbReference type="OrthoDB" id="6769010at2759"/>
<evidence type="ECO:0000313" key="1">
    <source>
        <dbReference type="EMBL" id="CAH2003791.1"/>
    </source>
</evidence>
<proteinExistence type="predicted"/>
<reference evidence="1" key="1">
    <citation type="submission" date="2022-03" db="EMBL/GenBank/DDBJ databases">
        <authorList>
            <person name="Sayadi A."/>
        </authorList>
    </citation>
    <scope>NUCLEOTIDE SEQUENCE</scope>
</reference>
<organism evidence="1 2">
    <name type="scientific">Acanthoscelides obtectus</name>
    <name type="common">Bean weevil</name>
    <name type="synonym">Bruchus obtectus</name>
    <dbReference type="NCBI Taxonomy" id="200917"/>
    <lineage>
        <taxon>Eukaryota</taxon>
        <taxon>Metazoa</taxon>
        <taxon>Ecdysozoa</taxon>
        <taxon>Arthropoda</taxon>
        <taxon>Hexapoda</taxon>
        <taxon>Insecta</taxon>
        <taxon>Pterygota</taxon>
        <taxon>Neoptera</taxon>
        <taxon>Endopterygota</taxon>
        <taxon>Coleoptera</taxon>
        <taxon>Polyphaga</taxon>
        <taxon>Cucujiformia</taxon>
        <taxon>Chrysomeloidea</taxon>
        <taxon>Chrysomelidae</taxon>
        <taxon>Bruchinae</taxon>
        <taxon>Bruchini</taxon>
        <taxon>Acanthoscelides</taxon>
    </lineage>
</organism>
<keyword evidence="2" id="KW-1185">Reference proteome</keyword>
<comment type="caution">
    <text evidence="1">The sequence shown here is derived from an EMBL/GenBank/DDBJ whole genome shotgun (WGS) entry which is preliminary data.</text>
</comment>
<name>A0A9P0PYJ0_ACAOB</name>
<dbReference type="AlphaFoldDB" id="A0A9P0PYJ0"/>
<accession>A0A9P0PYJ0</accession>